<dbReference type="AlphaFoldDB" id="A0A4R1RQC4"/>
<proteinExistence type="predicted"/>
<dbReference type="InterPro" id="IPR049279">
    <property type="entry name" value="DUF3108-like"/>
</dbReference>
<gene>
    <name evidence="3" type="ORF">EV196_10115</name>
</gene>
<sequence length="229" mass="25449">MKINTSFHPLFCFLVFLISFSVTSQNACSTYYPFKEGTKFQITNFDKKGKKESVADHQILSITNNVATISTKVSDEKNKEIATSTFEVTCSGEGISIDFKSLMNPELLKQYKDMEIDMTGTNIIFPNKLNVGERLPDASLNMSINMGGLKMNMNIDMINRSVNAQGSITTSAGTFNCFALSYDTEMKMGIKQTFTIKEWIAEGVGTVKTETYNKGGKLMAYSELTSITK</sequence>
<dbReference type="RefSeq" id="WP_132213659.1">
    <property type="nucleotide sequence ID" value="NZ_OX156936.1"/>
</dbReference>
<reference evidence="3 4" key="1">
    <citation type="submission" date="2019-03" db="EMBL/GenBank/DDBJ databases">
        <title>Genomic Encyclopedia of Type Strains, Phase IV (KMG-IV): sequencing the most valuable type-strain genomes for metagenomic binning, comparative biology and taxonomic classification.</title>
        <authorList>
            <person name="Goeker M."/>
        </authorList>
    </citation>
    <scope>NUCLEOTIDE SEQUENCE [LARGE SCALE GENOMIC DNA]</scope>
    <source>
        <strain evidence="3 4">DSM 18792</strain>
    </source>
</reference>
<organism evidence="3 4">
    <name type="scientific">Mariniflexile fucanivorans</name>
    <dbReference type="NCBI Taxonomy" id="264023"/>
    <lineage>
        <taxon>Bacteria</taxon>
        <taxon>Pseudomonadati</taxon>
        <taxon>Bacteroidota</taxon>
        <taxon>Flavobacteriia</taxon>
        <taxon>Flavobacteriales</taxon>
        <taxon>Flavobacteriaceae</taxon>
        <taxon>Mariniflexile</taxon>
    </lineage>
</organism>
<dbReference type="Proteomes" id="UP000295455">
    <property type="component" value="Unassembled WGS sequence"/>
</dbReference>
<protein>
    <recommendedName>
        <fullName evidence="2">DUF3108 domain-containing protein</fullName>
    </recommendedName>
</protein>
<feature type="domain" description="DUF3108" evidence="2">
    <location>
        <begin position="35"/>
        <end position="224"/>
    </location>
</feature>
<name>A0A4R1RQC4_9FLAO</name>
<dbReference type="EMBL" id="SLUP01000001">
    <property type="protein sequence ID" value="TCL68601.1"/>
    <property type="molecule type" value="Genomic_DNA"/>
</dbReference>
<comment type="caution">
    <text evidence="3">The sequence shown here is derived from an EMBL/GenBank/DDBJ whole genome shotgun (WGS) entry which is preliminary data.</text>
</comment>
<dbReference type="Pfam" id="PF21347">
    <property type="entry name" value="DUF3108_like"/>
    <property type="match status" value="1"/>
</dbReference>
<accession>A0A4R1RQC4</accession>
<feature type="chain" id="PRO_5021010615" description="DUF3108 domain-containing protein" evidence="1">
    <location>
        <begin position="25"/>
        <end position="229"/>
    </location>
</feature>
<evidence type="ECO:0000259" key="2">
    <source>
        <dbReference type="Pfam" id="PF21347"/>
    </source>
</evidence>
<feature type="signal peptide" evidence="1">
    <location>
        <begin position="1"/>
        <end position="24"/>
    </location>
</feature>
<dbReference type="Gene3D" id="2.40.360.20">
    <property type="match status" value="1"/>
</dbReference>
<evidence type="ECO:0000256" key="1">
    <source>
        <dbReference type="SAM" id="SignalP"/>
    </source>
</evidence>
<evidence type="ECO:0000313" key="4">
    <source>
        <dbReference type="Proteomes" id="UP000295455"/>
    </source>
</evidence>
<dbReference type="OrthoDB" id="665223at2"/>
<evidence type="ECO:0000313" key="3">
    <source>
        <dbReference type="EMBL" id="TCL68601.1"/>
    </source>
</evidence>
<keyword evidence="1" id="KW-0732">Signal</keyword>
<keyword evidence="4" id="KW-1185">Reference proteome</keyword>